<gene>
    <name evidence="9" type="ORF">UFOPK3662_02785</name>
</gene>
<reference evidence="9" key="1">
    <citation type="submission" date="2020-05" db="EMBL/GenBank/DDBJ databases">
        <authorList>
            <person name="Chiriac C."/>
            <person name="Salcher M."/>
            <person name="Ghai R."/>
            <person name="Kavagutti S V."/>
        </authorList>
    </citation>
    <scope>NUCLEOTIDE SEQUENCE</scope>
</reference>
<dbReference type="EMBL" id="CAFBMW010000026">
    <property type="protein sequence ID" value="CAB4954675.1"/>
    <property type="molecule type" value="Genomic_DNA"/>
</dbReference>
<organism evidence="9">
    <name type="scientific">freshwater metagenome</name>
    <dbReference type="NCBI Taxonomy" id="449393"/>
    <lineage>
        <taxon>unclassified sequences</taxon>
        <taxon>metagenomes</taxon>
        <taxon>ecological metagenomes</taxon>
    </lineage>
</organism>
<dbReference type="NCBIfam" id="TIGR03221">
    <property type="entry name" value="muco_delta"/>
    <property type="match status" value="1"/>
</dbReference>
<comment type="catalytic activity">
    <reaction evidence="1">
        <text>(S)-muconolactone = (4,5-dihydro-5-oxofuran-2-yl)-acetate</text>
        <dbReference type="Rhea" id="RHEA:12348"/>
        <dbReference type="ChEBI" id="CHEBI:58425"/>
        <dbReference type="ChEBI" id="CHEBI:58736"/>
        <dbReference type="EC" id="5.3.3.4"/>
    </reaction>
</comment>
<dbReference type="UniPathway" id="UPA00157">
    <property type="reaction ID" value="UER00260"/>
</dbReference>
<accession>A0A6J7KGS7</accession>
<evidence type="ECO:0000256" key="3">
    <source>
        <dbReference type="ARBA" id="ARBA00010882"/>
    </source>
</evidence>
<dbReference type="InterPro" id="IPR011008">
    <property type="entry name" value="Dimeric_a/b-barrel"/>
</dbReference>
<evidence type="ECO:0000256" key="7">
    <source>
        <dbReference type="ARBA" id="ARBA00023235"/>
    </source>
</evidence>
<dbReference type="Pfam" id="PF02426">
    <property type="entry name" value="MIase"/>
    <property type="match status" value="1"/>
</dbReference>
<proteinExistence type="inferred from homology"/>
<dbReference type="PIRSF" id="PIRSF001486">
    <property type="entry name" value="CatC"/>
    <property type="match status" value="1"/>
</dbReference>
<evidence type="ECO:0000256" key="1">
    <source>
        <dbReference type="ARBA" id="ARBA00001739"/>
    </source>
</evidence>
<dbReference type="InterPro" id="IPR026029">
    <property type="entry name" value="MLI_dom"/>
</dbReference>
<evidence type="ECO:0000256" key="6">
    <source>
        <dbReference type="ARBA" id="ARBA00022797"/>
    </source>
</evidence>
<dbReference type="Gene3D" id="3.30.70.1060">
    <property type="entry name" value="Dimeric alpha+beta barrel"/>
    <property type="match status" value="1"/>
</dbReference>
<comment type="similarity">
    <text evidence="3">Belongs to the muconolactone Delta-isomerase family.</text>
</comment>
<comment type="subunit">
    <text evidence="4">Homodecamer.</text>
</comment>
<dbReference type="SUPFAM" id="SSF54909">
    <property type="entry name" value="Dimeric alpha+beta barrel"/>
    <property type="match status" value="1"/>
</dbReference>
<comment type="pathway">
    <text evidence="2">Aromatic compound metabolism; beta-ketoadipate pathway; 5-oxo-4,5-dihydro-2-furylacetate from catechol: step 3/3.</text>
</comment>
<keyword evidence="7" id="KW-0413">Isomerase</keyword>
<dbReference type="AlphaFoldDB" id="A0A6J7KGS7"/>
<evidence type="ECO:0000256" key="4">
    <source>
        <dbReference type="ARBA" id="ARBA00011365"/>
    </source>
</evidence>
<dbReference type="InterPro" id="IPR003464">
    <property type="entry name" value="Muconolactone_d_Isoase"/>
</dbReference>
<name>A0A6J7KGS7_9ZZZZ</name>
<dbReference type="GO" id="GO:0042952">
    <property type="term" value="P:beta-ketoadipate pathway"/>
    <property type="evidence" value="ECO:0007669"/>
    <property type="project" value="UniProtKB-UniPathway"/>
</dbReference>
<keyword evidence="6" id="KW-0058">Aromatic hydrocarbons catabolism</keyword>
<dbReference type="GO" id="GO:0016159">
    <property type="term" value="F:muconolactone delta-isomerase activity"/>
    <property type="evidence" value="ECO:0007669"/>
    <property type="project" value="UniProtKB-EC"/>
</dbReference>
<sequence length="110" mass="12275">MLFHVRMDVRIPHDLDPEVRADLVAREKAYAQEVQRSGRWPHLWRVVGEYANVSVFDVESNDALHDLLSGLPLFPYMDMTVTPLATHPSDIDAEGPQVAAGVAVVDGRAR</sequence>
<feature type="domain" description="Muconolactone isomerase" evidence="8">
    <location>
        <begin position="1"/>
        <end position="90"/>
    </location>
</feature>
<dbReference type="EC" id="5.3.3.4" evidence="5"/>
<evidence type="ECO:0000256" key="2">
    <source>
        <dbReference type="ARBA" id="ARBA00005193"/>
    </source>
</evidence>
<protein>
    <recommendedName>
        <fullName evidence="5">muconolactone Delta-isomerase</fullName>
        <ecNumber evidence="5">5.3.3.4</ecNumber>
    </recommendedName>
</protein>
<evidence type="ECO:0000259" key="8">
    <source>
        <dbReference type="Pfam" id="PF02426"/>
    </source>
</evidence>
<evidence type="ECO:0000313" key="9">
    <source>
        <dbReference type="EMBL" id="CAB4954675.1"/>
    </source>
</evidence>
<evidence type="ECO:0000256" key="5">
    <source>
        <dbReference type="ARBA" id="ARBA00012070"/>
    </source>
</evidence>